<dbReference type="InterPro" id="IPR043133">
    <property type="entry name" value="GTP-CH-I_C/QueF"/>
</dbReference>
<feature type="domain" description="NADPH-dependent 7-cyano-7-deazaguanine reductase N-terminal" evidence="6">
    <location>
        <begin position="17"/>
        <end position="126"/>
    </location>
</feature>
<dbReference type="HAMAP" id="MF_00817">
    <property type="entry name" value="QueF_type2"/>
    <property type="match status" value="1"/>
</dbReference>
<dbReference type="InterPro" id="IPR029139">
    <property type="entry name" value="QueF_N"/>
</dbReference>
<protein>
    <recommendedName>
        <fullName evidence="5">NADPH-dependent 7-cyano-7-deazaguanine reductase</fullName>
        <ecNumber evidence="5">1.7.1.13</ecNumber>
    </recommendedName>
    <alternativeName>
        <fullName evidence="5">7-cyano-7-carbaguanine reductase</fullName>
    </alternativeName>
    <alternativeName>
        <fullName evidence="5">NADPH-dependent nitrile oxidoreductase</fullName>
    </alternativeName>
    <alternativeName>
        <fullName evidence="5">PreQ(0) reductase</fullName>
    </alternativeName>
</protein>
<dbReference type="Pfam" id="PF14489">
    <property type="entry name" value="QueF"/>
    <property type="match status" value="1"/>
</dbReference>
<dbReference type="GO" id="GO:0008616">
    <property type="term" value="P:tRNA queuosine(34) biosynthetic process"/>
    <property type="evidence" value="ECO:0007669"/>
    <property type="project" value="UniProtKB-UniRule"/>
</dbReference>
<evidence type="ECO:0000256" key="3">
    <source>
        <dbReference type="ARBA" id="ARBA00022857"/>
    </source>
</evidence>
<keyword evidence="4 5" id="KW-0560">Oxidoreductase</keyword>
<feature type="binding site" evidence="5">
    <location>
        <begin position="86"/>
        <end position="87"/>
    </location>
    <ligand>
        <name>NADPH</name>
        <dbReference type="ChEBI" id="CHEBI:57783"/>
    </ligand>
</feature>
<evidence type="ECO:0000256" key="2">
    <source>
        <dbReference type="ARBA" id="ARBA00022785"/>
    </source>
</evidence>
<dbReference type="Pfam" id="PF14819">
    <property type="entry name" value="QueF_N"/>
    <property type="match status" value="1"/>
</dbReference>
<feature type="binding site" evidence="5">
    <location>
        <begin position="221"/>
        <end position="222"/>
    </location>
    <ligand>
        <name>substrate</name>
    </ligand>
</feature>
<gene>
    <name evidence="5" type="primary">queF</name>
    <name evidence="7" type="ORF">SAMN05660443_0080</name>
</gene>
<evidence type="ECO:0000256" key="4">
    <source>
        <dbReference type="ARBA" id="ARBA00023002"/>
    </source>
</evidence>
<reference evidence="7 8" key="1">
    <citation type="submission" date="2016-10" db="EMBL/GenBank/DDBJ databases">
        <authorList>
            <person name="de Groot N.N."/>
        </authorList>
    </citation>
    <scope>NUCLEOTIDE SEQUENCE [LARGE SCALE GENOMIC DNA]</scope>
    <source>
        <strain evidence="7 8">DSM 18438</strain>
    </source>
</reference>
<proteinExistence type="inferred from homology"/>
<dbReference type="RefSeq" id="WP_091957594.1">
    <property type="nucleotide sequence ID" value="NZ_FOLH01000001.1"/>
</dbReference>
<keyword evidence="1 5" id="KW-0963">Cytoplasm</keyword>
<comment type="function">
    <text evidence="5">Catalyzes the NADPH-dependent reduction of 7-cyano-7-deazaguanine (preQ0) to 7-aminomethyl-7-deazaguanine (preQ1).</text>
</comment>
<dbReference type="UniPathway" id="UPA00392"/>
<dbReference type="PIRSF" id="PIRSF004750">
    <property type="entry name" value="Nitrile_oxidored_YqcD_prd"/>
    <property type="match status" value="1"/>
</dbReference>
<dbReference type="InterPro" id="IPR016428">
    <property type="entry name" value="QueF_type2"/>
</dbReference>
<dbReference type="EMBL" id="FOLH01000001">
    <property type="protein sequence ID" value="SFB78107.1"/>
    <property type="molecule type" value="Genomic_DNA"/>
</dbReference>
<evidence type="ECO:0000259" key="6">
    <source>
        <dbReference type="Pfam" id="PF14819"/>
    </source>
</evidence>
<feature type="active site" description="Thioimide intermediate" evidence="5">
    <location>
        <position position="182"/>
    </location>
</feature>
<dbReference type="GO" id="GO:0033739">
    <property type="term" value="F:preQ1 synthase activity"/>
    <property type="evidence" value="ECO:0007669"/>
    <property type="project" value="UniProtKB-UniRule"/>
</dbReference>
<sequence length="274" mass="31089">MHSPRVETSPLGKETQYINQYTSEVLYPLPRQQGRSSLGLSAGKLPFQGVDIWNAYELSWLNSKGKPLVRLAEFHFPATSSHIIESKSFKLYLNSFNLTRFASEEEVLARLTQDLSQASGSEVQVILHPADYGLPVRPLEGECLDDLDIEVNHYTPAPELLKVTSDEVVEETLVSHLLKSNCPVTGQPDWASVQIHYKGPKIDPESLLAYLISYREKGDFHEHCVEEIFVDLLRLCQCQQLTVYARYLRRGGLDINPWRSTLSVEPPNPRQARQ</sequence>
<keyword evidence="8" id="KW-1185">Reference proteome</keyword>
<comment type="pathway">
    <text evidence="5">tRNA modification; tRNA-queuosine biosynthesis.</text>
</comment>
<dbReference type="OrthoDB" id="9789995at2"/>
<dbReference type="GO" id="GO:0005737">
    <property type="term" value="C:cytoplasm"/>
    <property type="evidence" value="ECO:0007669"/>
    <property type="project" value="UniProtKB-SubCell"/>
</dbReference>
<dbReference type="NCBIfam" id="TIGR03138">
    <property type="entry name" value="QueF"/>
    <property type="match status" value="1"/>
</dbReference>
<keyword evidence="2 5" id="KW-0671">Queuosine biosynthesis</keyword>
<dbReference type="PANTHER" id="PTHR34354">
    <property type="entry name" value="NADPH-DEPENDENT 7-CYANO-7-DEAZAGUANINE REDUCTASE"/>
    <property type="match status" value="1"/>
</dbReference>
<dbReference type="Gene3D" id="3.30.1130.10">
    <property type="match status" value="2"/>
</dbReference>
<dbReference type="Proteomes" id="UP000199058">
    <property type="component" value="Unassembled WGS sequence"/>
</dbReference>
<dbReference type="SUPFAM" id="SSF55620">
    <property type="entry name" value="Tetrahydrobiopterin biosynthesis enzymes-like"/>
    <property type="match status" value="1"/>
</dbReference>
<comment type="subunit">
    <text evidence="5">Homodimer.</text>
</comment>
<organism evidence="7 8">
    <name type="scientific">Marinospirillum celere</name>
    <dbReference type="NCBI Taxonomy" id="1122252"/>
    <lineage>
        <taxon>Bacteria</taxon>
        <taxon>Pseudomonadati</taxon>
        <taxon>Pseudomonadota</taxon>
        <taxon>Gammaproteobacteria</taxon>
        <taxon>Oceanospirillales</taxon>
        <taxon>Oceanospirillaceae</taxon>
        <taxon>Marinospirillum</taxon>
    </lineage>
</organism>
<evidence type="ECO:0000313" key="7">
    <source>
        <dbReference type="EMBL" id="SFB78107.1"/>
    </source>
</evidence>
<evidence type="ECO:0000256" key="1">
    <source>
        <dbReference type="ARBA" id="ARBA00022490"/>
    </source>
</evidence>
<name>A0A1I1DTI4_9GAMM</name>
<dbReference type="InterPro" id="IPR050084">
    <property type="entry name" value="NADPH_dep_7-cyano-7-deazaG_red"/>
</dbReference>
<dbReference type="STRING" id="1122252.SAMN05660443_0080"/>
<comment type="catalytic activity">
    <reaction evidence="5">
        <text>7-aminomethyl-7-carbaguanine + 2 NADP(+) = 7-cyano-7-carbaguanine + 2 NADPH + 3 H(+)</text>
        <dbReference type="Rhea" id="RHEA:13409"/>
        <dbReference type="ChEBI" id="CHEBI:15378"/>
        <dbReference type="ChEBI" id="CHEBI:45075"/>
        <dbReference type="ChEBI" id="CHEBI:57783"/>
        <dbReference type="ChEBI" id="CHEBI:58349"/>
        <dbReference type="ChEBI" id="CHEBI:58703"/>
        <dbReference type="EC" id="1.7.1.13"/>
    </reaction>
</comment>
<dbReference type="EC" id="1.7.1.13" evidence="5"/>
<feature type="binding site" evidence="5">
    <location>
        <begin position="84"/>
        <end position="86"/>
    </location>
    <ligand>
        <name>substrate</name>
    </ligand>
</feature>
<feature type="active site" description="Proton donor" evidence="5">
    <location>
        <position position="189"/>
    </location>
</feature>
<keyword evidence="3 5" id="KW-0521">NADP</keyword>
<accession>A0A1I1DTI4</accession>
<comment type="similarity">
    <text evidence="5">Belongs to the GTP cyclohydrolase I family. QueF type 2 subfamily.</text>
</comment>
<feature type="binding site" evidence="5">
    <location>
        <begin position="250"/>
        <end position="251"/>
    </location>
    <ligand>
        <name>NADPH</name>
        <dbReference type="ChEBI" id="CHEBI:57783"/>
    </ligand>
</feature>
<evidence type="ECO:0000313" key="8">
    <source>
        <dbReference type="Proteomes" id="UP000199058"/>
    </source>
</evidence>
<dbReference type="PANTHER" id="PTHR34354:SF1">
    <property type="entry name" value="NADPH-DEPENDENT 7-CYANO-7-DEAZAGUANINE REDUCTASE"/>
    <property type="match status" value="1"/>
</dbReference>
<comment type="subcellular location">
    <subcellularLocation>
        <location evidence="5">Cytoplasm</location>
    </subcellularLocation>
</comment>
<dbReference type="AlphaFoldDB" id="A0A1I1DTI4"/>
<evidence type="ECO:0000256" key="5">
    <source>
        <dbReference type="HAMAP-Rule" id="MF_00817"/>
    </source>
</evidence>
<dbReference type="InterPro" id="IPR029500">
    <property type="entry name" value="QueF"/>
</dbReference>